<feature type="domain" description="WWE" evidence="3">
    <location>
        <begin position="286"/>
        <end position="377"/>
    </location>
</feature>
<comment type="caution">
    <text evidence="4">The sequence shown here is derived from an EMBL/GenBank/DDBJ whole genome shotgun (WGS) entry which is preliminary data.</text>
</comment>
<organism evidence="4 5">
    <name type="scientific">Chrysophaeum taylorii</name>
    <dbReference type="NCBI Taxonomy" id="2483200"/>
    <lineage>
        <taxon>Eukaryota</taxon>
        <taxon>Sar</taxon>
        <taxon>Stramenopiles</taxon>
        <taxon>Ochrophyta</taxon>
        <taxon>Pelagophyceae</taxon>
        <taxon>Pelagomonadales</taxon>
        <taxon>Pelagomonadaceae</taxon>
        <taxon>Chrysophaeum</taxon>
    </lineage>
</organism>
<feature type="compositionally biased region" description="Acidic residues" evidence="1">
    <location>
        <begin position="187"/>
        <end position="204"/>
    </location>
</feature>
<dbReference type="InterPro" id="IPR004170">
    <property type="entry name" value="WWE_dom"/>
</dbReference>
<dbReference type="Gene3D" id="3.90.228.10">
    <property type="match status" value="1"/>
</dbReference>
<gene>
    <name evidence="4" type="ORF">CTAYLR_001062</name>
</gene>
<feature type="transmembrane region" description="Helical" evidence="2">
    <location>
        <begin position="7"/>
        <end position="29"/>
    </location>
</feature>
<dbReference type="SUPFAM" id="SSF50044">
    <property type="entry name" value="SH3-domain"/>
    <property type="match status" value="1"/>
</dbReference>
<sequence length="677" mass="76306">MTVIPHALAAICVVGILVVMGVSYVAYWYGRNSYREGLLERASVFKVEVPFAGVSHPDDGLGSVTVVERTGSGEPDGFYVMSMVTKAREPGDDDDAHDEGKYCEPDREIVELIEDELNRFAQVKFYWEEDLERLNTHSRVFEGRWIAYSELVQEQLADVYHRFVQLPELSRDALRRAALCHSRRLESDDDDDDDEEEEEEDDGDATLRRLEEGTTGDGGCDNVDPMLYKLVIRPAEDARKIATDGRARIRHGKWLEIDVAAMTQTNLETGYVRKIRCVPGGRVVRHTWCWEEDEQRVAKWTSRERKEGEKWVKYPPHLQRRLSKLFLQHRADSRAPTTLCLDSYADVTSAGDYTYVVDVEKMLQTRRDSGTVRRVSLRIESLGATGEVGQEGLEEFDPLLLDMPSNIPGAETLPLSPGSFVCVIKYHDEHDAWAYGTEIATDRFGWFPVSCVTPATLASLPAYASDTMFGDLDLLVPPPSWKGHDEDGATVISACARETDEIVRWFSINEARPLKVLAVERVQNVALWRSYASKLLRTLHANAADVKHGAPFERFPVFRGTTADAIPTIVEVGFTSEKEEDIDDDNTRNSRHQRDVGFATVLDDFEDPEFPTYAPSDAKGIRRVFVCRMIQVPNAAAAAMCGDVRQRPKVLVPEDELHVYPAFLVTFRALLPRTAVP</sequence>
<keyword evidence="2" id="KW-1133">Transmembrane helix</keyword>
<evidence type="ECO:0000256" key="2">
    <source>
        <dbReference type="SAM" id="Phobius"/>
    </source>
</evidence>
<accession>A0AAD7XLM4</accession>
<proteinExistence type="predicted"/>
<dbReference type="InterPro" id="IPR037197">
    <property type="entry name" value="WWE_dom_sf"/>
</dbReference>
<dbReference type="SUPFAM" id="SSF117839">
    <property type="entry name" value="WWE domain"/>
    <property type="match status" value="1"/>
</dbReference>
<dbReference type="EMBL" id="JAQMWT010000322">
    <property type="protein sequence ID" value="KAJ8604792.1"/>
    <property type="molecule type" value="Genomic_DNA"/>
</dbReference>
<evidence type="ECO:0000313" key="4">
    <source>
        <dbReference type="EMBL" id="KAJ8604792.1"/>
    </source>
</evidence>
<dbReference type="PROSITE" id="PS50918">
    <property type="entry name" value="WWE"/>
    <property type="match status" value="1"/>
</dbReference>
<dbReference type="InterPro" id="IPR018123">
    <property type="entry name" value="WWE-dom_subgr"/>
</dbReference>
<dbReference type="InterPro" id="IPR036028">
    <property type="entry name" value="SH3-like_dom_sf"/>
</dbReference>
<evidence type="ECO:0000313" key="5">
    <source>
        <dbReference type="Proteomes" id="UP001230188"/>
    </source>
</evidence>
<dbReference type="Proteomes" id="UP001230188">
    <property type="component" value="Unassembled WGS sequence"/>
</dbReference>
<keyword evidence="5" id="KW-1185">Reference proteome</keyword>
<dbReference type="GO" id="GO:0008270">
    <property type="term" value="F:zinc ion binding"/>
    <property type="evidence" value="ECO:0007669"/>
    <property type="project" value="InterPro"/>
</dbReference>
<keyword evidence="2" id="KW-0812">Transmembrane</keyword>
<protein>
    <recommendedName>
        <fullName evidence="3">WWE domain-containing protein</fullName>
    </recommendedName>
</protein>
<reference evidence="4" key="1">
    <citation type="submission" date="2023-01" db="EMBL/GenBank/DDBJ databases">
        <title>Metagenome sequencing of chrysophaentin producing Chrysophaeum taylorii.</title>
        <authorList>
            <person name="Davison J."/>
            <person name="Bewley C."/>
        </authorList>
    </citation>
    <scope>NUCLEOTIDE SEQUENCE</scope>
    <source>
        <strain evidence="4">NIES-1699</strain>
    </source>
</reference>
<name>A0AAD7XLM4_9STRA</name>
<keyword evidence="2" id="KW-0472">Membrane</keyword>
<evidence type="ECO:0000259" key="3">
    <source>
        <dbReference type="PROSITE" id="PS50918"/>
    </source>
</evidence>
<dbReference type="AlphaFoldDB" id="A0AAD7XLM4"/>
<dbReference type="Pfam" id="PF02825">
    <property type="entry name" value="WWE"/>
    <property type="match status" value="1"/>
</dbReference>
<evidence type="ECO:0000256" key="1">
    <source>
        <dbReference type="SAM" id="MobiDB-lite"/>
    </source>
</evidence>
<feature type="region of interest" description="Disordered" evidence="1">
    <location>
        <begin position="185"/>
        <end position="221"/>
    </location>
</feature>
<dbReference type="SMART" id="SM00678">
    <property type="entry name" value="WWE"/>
    <property type="match status" value="1"/>
</dbReference>
<dbReference type="Gene3D" id="3.30.720.50">
    <property type="match status" value="1"/>
</dbReference>